<dbReference type="InterPro" id="IPR037401">
    <property type="entry name" value="SnoaL-like"/>
</dbReference>
<sequence>MANAREMSIASLSAVKARQREAWLALFADDAVVEDPVGRSPFDPVGQGHRGKQAIGAFYDNVIAKNKTFEFVIRESYLCGQEVASVARFFITGPDDVAREVDLVTVHRINDAGKLVSLRAFWEFPGLNG</sequence>
<dbReference type="Pfam" id="PF12680">
    <property type="entry name" value="SnoaL_2"/>
    <property type="match status" value="1"/>
</dbReference>
<organism evidence="2 3">
    <name type="scientific">Edaphosphingomonas laterariae</name>
    <dbReference type="NCBI Taxonomy" id="861865"/>
    <lineage>
        <taxon>Bacteria</taxon>
        <taxon>Pseudomonadati</taxon>
        <taxon>Pseudomonadota</taxon>
        <taxon>Alphaproteobacteria</taxon>
        <taxon>Sphingomonadales</taxon>
        <taxon>Rhizorhabdaceae</taxon>
        <taxon>Edaphosphingomonas</taxon>
    </lineage>
</organism>
<dbReference type="OrthoDB" id="5732163at2"/>
<reference evidence="3" key="1">
    <citation type="submission" date="2017-06" db="EMBL/GenBank/DDBJ databases">
        <authorList>
            <person name="Varghese N."/>
            <person name="Submissions S."/>
        </authorList>
    </citation>
    <scope>NUCLEOTIDE SEQUENCE [LARGE SCALE GENOMIC DNA]</scope>
    <source>
        <strain evidence="3">LNB2</strain>
    </source>
</reference>
<evidence type="ECO:0000259" key="1">
    <source>
        <dbReference type="Pfam" id="PF12680"/>
    </source>
</evidence>
<dbReference type="AlphaFoldDB" id="A0A239C516"/>
<dbReference type="Proteomes" id="UP000198281">
    <property type="component" value="Unassembled WGS sequence"/>
</dbReference>
<dbReference type="EMBL" id="FZOS01000002">
    <property type="protein sequence ID" value="SNS15355.1"/>
    <property type="molecule type" value="Genomic_DNA"/>
</dbReference>
<protein>
    <submittedName>
        <fullName evidence="2">SnoaL-like domain-containing protein</fullName>
    </submittedName>
</protein>
<accession>A0A239C516</accession>
<proteinExistence type="predicted"/>
<dbReference type="SUPFAM" id="SSF54427">
    <property type="entry name" value="NTF2-like"/>
    <property type="match status" value="1"/>
</dbReference>
<gene>
    <name evidence="2" type="ORF">SAMN06295912_10215</name>
</gene>
<dbReference type="InterPro" id="IPR032710">
    <property type="entry name" value="NTF2-like_dom_sf"/>
</dbReference>
<keyword evidence="3" id="KW-1185">Reference proteome</keyword>
<feature type="domain" description="SnoaL-like" evidence="1">
    <location>
        <begin position="12"/>
        <end position="117"/>
    </location>
</feature>
<dbReference type="Gene3D" id="3.10.450.50">
    <property type="match status" value="1"/>
</dbReference>
<evidence type="ECO:0000313" key="2">
    <source>
        <dbReference type="EMBL" id="SNS15355.1"/>
    </source>
</evidence>
<evidence type="ECO:0000313" key="3">
    <source>
        <dbReference type="Proteomes" id="UP000198281"/>
    </source>
</evidence>
<name>A0A239C516_9SPHN</name>